<dbReference type="EMBL" id="NPIB01000020">
    <property type="protein sequence ID" value="PLC57040.1"/>
    <property type="molecule type" value="Genomic_DNA"/>
</dbReference>
<keyword evidence="2" id="KW-1133">Transmembrane helix</keyword>
<comment type="caution">
    <text evidence="3">The sequence shown here is derived from an EMBL/GenBank/DDBJ whole genome shotgun (WGS) entry which is preliminary data.</text>
</comment>
<evidence type="ECO:0000256" key="2">
    <source>
        <dbReference type="SAM" id="Phobius"/>
    </source>
</evidence>
<feature type="compositionally biased region" description="Polar residues" evidence="1">
    <location>
        <begin position="1"/>
        <end position="11"/>
    </location>
</feature>
<evidence type="ECO:0000313" key="4">
    <source>
        <dbReference type="Proteomes" id="UP000234420"/>
    </source>
</evidence>
<feature type="region of interest" description="Disordered" evidence="1">
    <location>
        <begin position="1"/>
        <end position="22"/>
    </location>
</feature>
<dbReference type="Proteomes" id="UP000234420">
    <property type="component" value="Unassembled WGS sequence"/>
</dbReference>
<reference evidence="3 4" key="1">
    <citation type="journal article" date="2018" name="Syst. Appl. Microbiol.">
        <title>Photobacterium carnosum sp. nov., isolated from spoiled modified atmosphere packaged poultry meat.</title>
        <authorList>
            <person name="Hilgarth M."/>
            <person name="Fuertes S."/>
            <person name="Ehrmann M."/>
            <person name="Vogel R.F."/>
        </authorList>
    </citation>
    <scope>NUCLEOTIDE SEQUENCE [LARGE SCALE GENOMIC DNA]</scope>
    <source>
        <strain evidence="3 4">TMW 2.2021</strain>
    </source>
</reference>
<name>A0A2N4UPT7_9GAMM</name>
<keyword evidence="2" id="KW-0812">Transmembrane</keyword>
<keyword evidence="2" id="KW-0472">Membrane</keyword>
<dbReference type="Pfam" id="PF11444">
    <property type="entry name" value="DUF2895"/>
    <property type="match status" value="1"/>
</dbReference>
<evidence type="ECO:0000256" key="1">
    <source>
        <dbReference type="SAM" id="MobiDB-lite"/>
    </source>
</evidence>
<proteinExistence type="predicted"/>
<keyword evidence="4" id="KW-1185">Reference proteome</keyword>
<feature type="transmembrane region" description="Helical" evidence="2">
    <location>
        <begin position="44"/>
        <end position="63"/>
    </location>
</feature>
<dbReference type="RefSeq" id="WP_065208214.1">
    <property type="nucleotide sequence ID" value="NZ_JABJXE010000015.1"/>
</dbReference>
<gene>
    <name evidence="3" type="ORF">CIK00_14755</name>
</gene>
<organism evidence="3 4">
    <name type="scientific">Photobacterium carnosum</name>
    <dbReference type="NCBI Taxonomy" id="2023717"/>
    <lineage>
        <taxon>Bacteria</taxon>
        <taxon>Pseudomonadati</taxon>
        <taxon>Pseudomonadota</taxon>
        <taxon>Gammaproteobacteria</taxon>
        <taxon>Vibrionales</taxon>
        <taxon>Vibrionaceae</taxon>
        <taxon>Photobacterium</taxon>
    </lineage>
</organism>
<accession>A0A2N4UPT7</accession>
<sequence length="233" mass="26307">MTKTKSNSAKDQTAPPLKNNISKRSLPKKMMRFSDETRDHIKTLRVVGFGLAGLFCVTIYGLYRIPDTILLYQTPNLESGSTRTIGDVPAYSVYGFGLYVMQQIFNTNDISNGLQKNIIAYRNYLTPEFAQELETMIKLELKKSIATRGVSQEVREMAGARFDDKKVFKLSASKWVVYLDLQFVNRVNGQKTKDILARYPIVVEKADFDPVNNPTGLRITGFYGEPTRIGLDG</sequence>
<dbReference type="InterPro" id="IPR021548">
    <property type="entry name" value="DUF2895"/>
</dbReference>
<protein>
    <submittedName>
        <fullName evidence="3">DUF2895 domain-containing protein</fullName>
    </submittedName>
</protein>
<dbReference type="AlphaFoldDB" id="A0A2N4UPT7"/>
<evidence type="ECO:0000313" key="3">
    <source>
        <dbReference type="EMBL" id="PLC57040.1"/>
    </source>
</evidence>